<feature type="compositionally biased region" description="Polar residues" evidence="1">
    <location>
        <begin position="221"/>
        <end position="230"/>
    </location>
</feature>
<feature type="compositionally biased region" description="Basic and acidic residues" evidence="1">
    <location>
        <begin position="38"/>
        <end position="50"/>
    </location>
</feature>
<dbReference type="RefSeq" id="XP_027460740.1">
    <property type="nucleotide sequence ID" value="XM_027604939.2"/>
</dbReference>
<gene>
    <name evidence="3" type="primary">LOC113928815</name>
</gene>
<feature type="compositionally biased region" description="Basic and acidic residues" evidence="1">
    <location>
        <begin position="233"/>
        <end position="251"/>
    </location>
</feature>
<organism evidence="2 3">
    <name type="scientific">Zalophus californianus</name>
    <name type="common">California sealion</name>
    <dbReference type="NCBI Taxonomy" id="9704"/>
    <lineage>
        <taxon>Eukaryota</taxon>
        <taxon>Metazoa</taxon>
        <taxon>Chordata</taxon>
        <taxon>Craniata</taxon>
        <taxon>Vertebrata</taxon>
        <taxon>Euteleostomi</taxon>
        <taxon>Mammalia</taxon>
        <taxon>Eutheria</taxon>
        <taxon>Laurasiatheria</taxon>
        <taxon>Carnivora</taxon>
        <taxon>Caniformia</taxon>
        <taxon>Pinnipedia</taxon>
        <taxon>Otariidae</taxon>
        <taxon>Zalophus</taxon>
    </lineage>
</organism>
<feature type="region of interest" description="Disordered" evidence="1">
    <location>
        <begin position="337"/>
        <end position="431"/>
    </location>
</feature>
<dbReference type="AlphaFoldDB" id="A0A6J2DW86"/>
<feature type="compositionally biased region" description="Pro residues" evidence="1">
    <location>
        <begin position="161"/>
        <end position="175"/>
    </location>
</feature>
<feature type="region of interest" description="Disordered" evidence="1">
    <location>
        <begin position="1"/>
        <end position="53"/>
    </location>
</feature>
<feature type="compositionally biased region" description="Basic and acidic residues" evidence="1">
    <location>
        <begin position="397"/>
        <end position="414"/>
    </location>
</feature>
<dbReference type="GeneID" id="113928815"/>
<evidence type="ECO:0000256" key="1">
    <source>
        <dbReference type="SAM" id="MobiDB-lite"/>
    </source>
</evidence>
<keyword evidence="2" id="KW-1185">Reference proteome</keyword>
<reference evidence="3" key="1">
    <citation type="submission" date="2025-08" db="UniProtKB">
        <authorList>
            <consortium name="RefSeq"/>
        </authorList>
    </citation>
    <scope>IDENTIFICATION</scope>
    <source>
        <tissue evidence="3">Blood</tissue>
    </source>
</reference>
<protein>
    <submittedName>
        <fullName evidence="3">Uncharacterized protein LOC113928815</fullName>
    </submittedName>
</protein>
<sequence>MNSLGRHPPFPWRRAQSSRKLQAQPSMGTASTTPRPAGEPRNRAGEEKVGGARPPALGGFHLNSASCVCILSHSPPTQAWFGGCVTSNMSEVVRISHYLTRHPHCMGKLRPKETQGINLLESRSLRSQAFPPNLKVPFSVSPRCYAPALASYASTVSRPSGPAPSQPGLPVPWPPAASRSSHALPRGTLTDLSTPAVLWQQPVAAPFLPQGTVLPLPRPFSRSTSPNPSILTDGHREKGSDCIDEKTEAQKGKVTGPDSPSKREAGTGPDPPLRPLSPLAPSIAQTELLSLGQISGEAEAQLADGPLSLHAHTRTSFYGALLPSGTPWDLARPRTWRASQVEPGPRSGPQSGARCLERTGRQGSRGAGRKASDSHGGLSPHPAEEPARGENVAAKAKLSEAAERKRCPEGRGGGDRPVQVRSQRQAEGCQELGRLGRRTLGWLATRRHWPALFVPEAHVGVPS</sequence>
<accession>A0A6J2DW86</accession>
<dbReference type="KEGG" id="zca:113928815"/>
<feature type="compositionally biased region" description="Polar residues" evidence="1">
    <location>
        <begin position="18"/>
        <end position="34"/>
    </location>
</feature>
<dbReference type="Proteomes" id="UP000515165">
    <property type="component" value="Chromosome 5"/>
</dbReference>
<feature type="region of interest" description="Disordered" evidence="1">
    <location>
        <begin position="155"/>
        <end position="188"/>
    </location>
</feature>
<evidence type="ECO:0000313" key="3">
    <source>
        <dbReference type="RefSeq" id="XP_027460740.1"/>
    </source>
</evidence>
<evidence type="ECO:0000313" key="2">
    <source>
        <dbReference type="Proteomes" id="UP000515165"/>
    </source>
</evidence>
<feature type="region of interest" description="Disordered" evidence="1">
    <location>
        <begin position="217"/>
        <end position="279"/>
    </location>
</feature>
<proteinExistence type="predicted"/>
<name>A0A6J2DW86_ZALCA</name>